<reference evidence="1 2" key="1">
    <citation type="submission" date="2019-09" db="EMBL/GenBank/DDBJ databases">
        <title>Salinarimonas rosea gen. nov., sp. nov., a new member of the a-2 subgroup of the Proteobacteria.</title>
        <authorList>
            <person name="Liu J."/>
        </authorList>
    </citation>
    <scope>NUCLEOTIDE SEQUENCE [LARGE SCALE GENOMIC DNA]</scope>
    <source>
        <strain evidence="1 2">BN140002</strain>
    </source>
</reference>
<proteinExistence type="predicted"/>
<dbReference type="Proteomes" id="UP000323142">
    <property type="component" value="Unassembled WGS sequence"/>
</dbReference>
<organism evidence="1 2">
    <name type="scientific">Salinarimonas soli</name>
    <dbReference type="NCBI Taxonomy" id="1638099"/>
    <lineage>
        <taxon>Bacteria</taxon>
        <taxon>Pseudomonadati</taxon>
        <taxon>Pseudomonadota</taxon>
        <taxon>Alphaproteobacteria</taxon>
        <taxon>Hyphomicrobiales</taxon>
        <taxon>Salinarimonadaceae</taxon>
        <taxon>Salinarimonas</taxon>
    </lineage>
</organism>
<dbReference type="AlphaFoldDB" id="A0A5B2V6T4"/>
<accession>A0A5B2V6T4</accession>
<dbReference type="OrthoDB" id="800002at2"/>
<comment type="caution">
    <text evidence="1">The sequence shown here is derived from an EMBL/GenBank/DDBJ whole genome shotgun (WGS) entry which is preliminary data.</text>
</comment>
<dbReference type="RefSeq" id="WP_149822210.1">
    <property type="nucleotide sequence ID" value="NZ_VUOA01000052.1"/>
</dbReference>
<keyword evidence="2" id="KW-1185">Reference proteome</keyword>
<protein>
    <submittedName>
        <fullName evidence="1">Uncharacterized protein</fullName>
    </submittedName>
</protein>
<evidence type="ECO:0000313" key="1">
    <source>
        <dbReference type="EMBL" id="KAA2234102.1"/>
    </source>
</evidence>
<name>A0A5B2V6T4_9HYPH</name>
<evidence type="ECO:0000313" key="2">
    <source>
        <dbReference type="Proteomes" id="UP000323142"/>
    </source>
</evidence>
<gene>
    <name evidence="1" type="ORF">F0L46_24320</name>
</gene>
<dbReference type="EMBL" id="VUOA01000052">
    <property type="protein sequence ID" value="KAA2234102.1"/>
    <property type="molecule type" value="Genomic_DNA"/>
</dbReference>
<reference evidence="1 2" key="2">
    <citation type="submission" date="2019-09" db="EMBL/GenBank/DDBJ databases">
        <authorList>
            <person name="Jin C."/>
        </authorList>
    </citation>
    <scope>NUCLEOTIDE SEQUENCE [LARGE SCALE GENOMIC DNA]</scope>
    <source>
        <strain evidence="1 2">BN140002</strain>
    </source>
</reference>
<sequence>MPTFAIISEGVTDQAVLEVLLDVACGIHSNEAAYTSVLQPRRDETDRARAGEFGGWEAVLEYCALEGAVSEALLLNDYLVIQIDTDSCEEKNFGVSKTINGVHRPVDDIVSDVVNVIKSKIHPNTLEKFEHKLIFAISVHSIECWLLAILAKADNDRVNMHTCEQRLRHILQKEKIHLEKNYRTYTNLMRGIRKINQLTNAAKYNRSLKIFLDCLTEKLTKV</sequence>